<accession>A0A8S5RI88</accession>
<sequence length="63" mass="7578">MKESSILKAISDAIEEYEENQQRRIDLLESKILLFEREREAFIRHLREGNIQLLKDYLGIKDE</sequence>
<reference evidence="1" key="1">
    <citation type="journal article" date="2021" name="Proc. Natl. Acad. Sci. U.S.A.">
        <title>A Catalog of Tens of Thousands of Viruses from Human Metagenomes Reveals Hidden Associations with Chronic Diseases.</title>
        <authorList>
            <person name="Tisza M.J."/>
            <person name="Buck C.B."/>
        </authorList>
    </citation>
    <scope>NUCLEOTIDE SEQUENCE</scope>
    <source>
        <strain evidence="1">CtML55</strain>
    </source>
</reference>
<name>A0A8S5RI88_9VIRU</name>
<evidence type="ECO:0000313" key="1">
    <source>
        <dbReference type="EMBL" id="DAE31110.1"/>
    </source>
</evidence>
<dbReference type="EMBL" id="BK059105">
    <property type="protein sequence ID" value="DAE31110.1"/>
    <property type="molecule type" value="Genomic_DNA"/>
</dbReference>
<proteinExistence type="predicted"/>
<protein>
    <submittedName>
        <fullName evidence="1">Uncharacterized protein</fullName>
    </submittedName>
</protein>
<organism evidence="1">
    <name type="scientific">virus sp. ctML55</name>
    <dbReference type="NCBI Taxonomy" id="2827627"/>
    <lineage>
        <taxon>Viruses</taxon>
    </lineage>
</organism>